<dbReference type="InterPro" id="IPR013785">
    <property type="entry name" value="Aldolase_TIM"/>
</dbReference>
<evidence type="ECO:0000256" key="3">
    <source>
        <dbReference type="ARBA" id="ARBA00011270"/>
    </source>
</evidence>
<dbReference type="GO" id="GO:0004834">
    <property type="term" value="F:tryptophan synthase activity"/>
    <property type="evidence" value="ECO:0007669"/>
    <property type="project" value="UniProtKB-UniRule"/>
</dbReference>
<dbReference type="FunFam" id="3.20.20.70:FF:000037">
    <property type="entry name" value="Tryptophan synthase alpha chain"/>
    <property type="match status" value="1"/>
</dbReference>
<accession>A0A540VVF5</accession>
<dbReference type="InterPro" id="IPR002028">
    <property type="entry name" value="Trp_synthase_suA"/>
</dbReference>
<dbReference type="PROSITE" id="PS00167">
    <property type="entry name" value="TRP_SYNTHASE_ALPHA"/>
    <property type="match status" value="1"/>
</dbReference>
<dbReference type="InterPro" id="IPR011060">
    <property type="entry name" value="RibuloseP-bd_barrel"/>
</dbReference>
<dbReference type="UniPathway" id="UPA00035">
    <property type="reaction ID" value="UER00044"/>
</dbReference>
<keyword evidence="7 9" id="KW-0456">Lyase</keyword>
<keyword evidence="6 9" id="KW-0057">Aromatic amino acid biosynthesis</keyword>
<organism evidence="11 12">
    <name type="scientific">Spiribacter salinus</name>
    <dbReference type="NCBI Taxonomy" id="1335746"/>
    <lineage>
        <taxon>Bacteria</taxon>
        <taxon>Pseudomonadati</taxon>
        <taxon>Pseudomonadota</taxon>
        <taxon>Gammaproteobacteria</taxon>
        <taxon>Chromatiales</taxon>
        <taxon>Ectothiorhodospiraceae</taxon>
        <taxon>Spiribacter</taxon>
    </lineage>
</organism>
<evidence type="ECO:0000256" key="1">
    <source>
        <dbReference type="ARBA" id="ARBA00003365"/>
    </source>
</evidence>
<dbReference type="GO" id="GO:0005829">
    <property type="term" value="C:cytosol"/>
    <property type="evidence" value="ECO:0007669"/>
    <property type="project" value="TreeGrafter"/>
</dbReference>
<comment type="function">
    <text evidence="1 9">The alpha subunit is responsible for the aldol cleavage of indoleglycerol phosphate to indole and glyceraldehyde 3-phosphate.</text>
</comment>
<feature type="active site" description="Proton acceptor" evidence="9">
    <location>
        <position position="49"/>
    </location>
</feature>
<dbReference type="EC" id="4.2.1.20" evidence="9"/>
<dbReference type="AlphaFoldDB" id="A0A540VVF5"/>
<comment type="catalytic activity">
    <reaction evidence="8 9">
        <text>(1S,2R)-1-C-(indol-3-yl)glycerol 3-phosphate + L-serine = D-glyceraldehyde 3-phosphate + L-tryptophan + H2O</text>
        <dbReference type="Rhea" id="RHEA:10532"/>
        <dbReference type="ChEBI" id="CHEBI:15377"/>
        <dbReference type="ChEBI" id="CHEBI:33384"/>
        <dbReference type="ChEBI" id="CHEBI:57912"/>
        <dbReference type="ChEBI" id="CHEBI:58866"/>
        <dbReference type="ChEBI" id="CHEBI:59776"/>
        <dbReference type="EC" id="4.2.1.20"/>
    </reaction>
</comment>
<dbReference type="SUPFAM" id="SSF51366">
    <property type="entry name" value="Ribulose-phoshate binding barrel"/>
    <property type="match status" value="1"/>
</dbReference>
<evidence type="ECO:0000256" key="7">
    <source>
        <dbReference type="ARBA" id="ARBA00023239"/>
    </source>
</evidence>
<evidence type="ECO:0000313" key="11">
    <source>
        <dbReference type="EMBL" id="TQF00736.1"/>
    </source>
</evidence>
<dbReference type="NCBIfam" id="TIGR00262">
    <property type="entry name" value="trpA"/>
    <property type="match status" value="1"/>
</dbReference>
<keyword evidence="5 9" id="KW-0822">Tryptophan biosynthesis</keyword>
<dbReference type="EMBL" id="VIFK01000006">
    <property type="protein sequence ID" value="TQF00736.1"/>
    <property type="molecule type" value="Genomic_DNA"/>
</dbReference>
<keyword evidence="4 9" id="KW-0028">Amino-acid biosynthesis</keyword>
<sequence>MSRIEHRFAQRRAEGRRTLVTYLTGGDPYPEATVPMMHELVAAGADVIEVGMPFSDPMADGPVIQAACDRALAHGTGIHGVLEMIRAFRREDQDTPVVLMGYLNPIEQTGYLDFARSAAAAGVDGVLTVDLPPEEGHDLVGALAEHDLDPIWLIAPTTGIERIQSICDHARGFVYYISLKGVTGAATLDVDSVASHVDAIRQATQLPVGVGFGVRDGADAGRLGQVADAVVVGSAIVSRIADNAEDLNAMRAEVGAFTRSLRAGLDGTPLETAS</sequence>
<dbReference type="STRING" id="1260251.SPISAL_06450"/>
<dbReference type="Pfam" id="PF00290">
    <property type="entry name" value="Trp_syntA"/>
    <property type="match status" value="1"/>
</dbReference>
<dbReference type="CDD" id="cd04724">
    <property type="entry name" value="Tryptophan_synthase_alpha"/>
    <property type="match status" value="1"/>
</dbReference>
<dbReference type="PANTHER" id="PTHR43406:SF1">
    <property type="entry name" value="TRYPTOPHAN SYNTHASE ALPHA CHAIN, CHLOROPLASTIC"/>
    <property type="match status" value="1"/>
</dbReference>
<dbReference type="InterPro" id="IPR018204">
    <property type="entry name" value="Trp_synthase_alpha_AS"/>
</dbReference>
<dbReference type="HAMAP" id="MF_00131">
    <property type="entry name" value="Trp_synth_alpha"/>
    <property type="match status" value="1"/>
</dbReference>
<evidence type="ECO:0000256" key="2">
    <source>
        <dbReference type="ARBA" id="ARBA00004733"/>
    </source>
</evidence>
<comment type="pathway">
    <text evidence="2 9">Amino-acid biosynthesis; L-tryptophan biosynthesis; L-tryptophan from chorismate: step 5/5.</text>
</comment>
<name>A0A540VVF5_9GAMM</name>
<evidence type="ECO:0000256" key="4">
    <source>
        <dbReference type="ARBA" id="ARBA00022605"/>
    </source>
</evidence>
<feature type="active site" description="Proton acceptor" evidence="9">
    <location>
        <position position="60"/>
    </location>
</feature>
<dbReference type="Gene3D" id="3.20.20.70">
    <property type="entry name" value="Aldolase class I"/>
    <property type="match status" value="1"/>
</dbReference>
<evidence type="ECO:0000313" key="12">
    <source>
        <dbReference type="Proteomes" id="UP000315400"/>
    </source>
</evidence>
<evidence type="ECO:0000256" key="6">
    <source>
        <dbReference type="ARBA" id="ARBA00023141"/>
    </source>
</evidence>
<comment type="subunit">
    <text evidence="3 9">Tetramer of two alpha and two beta chains.</text>
</comment>
<gene>
    <name evidence="9" type="primary">trpA</name>
    <name evidence="11" type="ORF">FKY71_02120</name>
</gene>
<evidence type="ECO:0000256" key="10">
    <source>
        <dbReference type="RuleBase" id="RU003662"/>
    </source>
</evidence>
<protein>
    <recommendedName>
        <fullName evidence="9">Tryptophan synthase alpha chain</fullName>
        <ecNumber evidence="9">4.2.1.20</ecNumber>
    </recommendedName>
</protein>
<evidence type="ECO:0000256" key="5">
    <source>
        <dbReference type="ARBA" id="ARBA00022822"/>
    </source>
</evidence>
<dbReference type="Proteomes" id="UP000315400">
    <property type="component" value="Unassembled WGS sequence"/>
</dbReference>
<evidence type="ECO:0000256" key="9">
    <source>
        <dbReference type="HAMAP-Rule" id="MF_00131"/>
    </source>
</evidence>
<reference evidence="11 12" key="1">
    <citation type="submission" date="2019-06" db="EMBL/GenBank/DDBJ databases">
        <title>Metagenome assembled Genome of Spiribacter salinus SL48-SHIP from the microbial mat of Salt Lake 48 (Novosibirsk region, Russia).</title>
        <authorList>
            <person name="Shipova A."/>
            <person name="Rozanov A.S."/>
            <person name="Bryanskaya A.V."/>
            <person name="Peltek S.E."/>
        </authorList>
    </citation>
    <scope>NUCLEOTIDE SEQUENCE [LARGE SCALE GENOMIC DNA]</scope>
    <source>
        <strain evidence="11">SL48-SHIP-2</strain>
    </source>
</reference>
<comment type="caution">
    <text evidence="11">The sequence shown here is derived from an EMBL/GenBank/DDBJ whole genome shotgun (WGS) entry which is preliminary data.</text>
</comment>
<comment type="similarity">
    <text evidence="9 10">Belongs to the TrpA family.</text>
</comment>
<dbReference type="PANTHER" id="PTHR43406">
    <property type="entry name" value="TRYPTOPHAN SYNTHASE, ALPHA CHAIN"/>
    <property type="match status" value="1"/>
</dbReference>
<proteinExistence type="inferred from homology"/>
<evidence type="ECO:0000256" key="8">
    <source>
        <dbReference type="ARBA" id="ARBA00049047"/>
    </source>
</evidence>